<feature type="transmembrane region" description="Helical" evidence="1">
    <location>
        <begin position="41"/>
        <end position="63"/>
    </location>
</feature>
<dbReference type="OrthoDB" id="7855875at2"/>
<feature type="transmembrane region" description="Helical" evidence="1">
    <location>
        <begin position="152"/>
        <end position="171"/>
    </location>
</feature>
<feature type="transmembrane region" description="Helical" evidence="1">
    <location>
        <begin position="222"/>
        <end position="243"/>
    </location>
</feature>
<evidence type="ECO:0000313" key="4">
    <source>
        <dbReference type="Proteomes" id="UP000199167"/>
    </source>
</evidence>
<dbReference type="Pfam" id="PF00892">
    <property type="entry name" value="EamA"/>
    <property type="match status" value="1"/>
</dbReference>
<feature type="transmembrane region" description="Helical" evidence="1">
    <location>
        <begin position="250"/>
        <end position="270"/>
    </location>
</feature>
<evidence type="ECO:0000259" key="2">
    <source>
        <dbReference type="Pfam" id="PF00892"/>
    </source>
</evidence>
<dbReference type="AlphaFoldDB" id="A0A1I0N7X8"/>
<dbReference type="PANTHER" id="PTHR22911">
    <property type="entry name" value="ACYL-MALONYL CONDENSING ENZYME-RELATED"/>
    <property type="match status" value="1"/>
</dbReference>
<feature type="transmembrane region" description="Helical" evidence="1">
    <location>
        <begin position="178"/>
        <end position="202"/>
    </location>
</feature>
<feature type="transmembrane region" description="Helical" evidence="1">
    <location>
        <begin position="70"/>
        <end position="87"/>
    </location>
</feature>
<feature type="transmembrane region" description="Helical" evidence="1">
    <location>
        <begin position="123"/>
        <end position="140"/>
    </location>
</feature>
<reference evidence="3 4" key="1">
    <citation type="submission" date="2016-10" db="EMBL/GenBank/DDBJ databases">
        <authorList>
            <person name="de Groot N.N."/>
        </authorList>
    </citation>
    <scope>NUCLEOTIDE SEQUENCE [LARGE SCALE GENOMIC DNA]</scope>
    <source>
        <strain evidence="3 4">DSM 17925</strain>
    </source>
</reference>
<feature type="transmembrane region" description="Helical" evidence="1">
    <location>
        <begin position="93"/>
        <end position="116"/>
    </location>
</feature>
<feature type="transmembrane region" description="Helical" evidence="1">
    <location>
        <begin position="276"/>
        <end position="294"/>
    </location>
</feature>
<keyword evidence="1" id="KW-1133">Transmembrane helix</keyword>
<keyword evidence="1" id="KW-0472">Membrane</keyword>
<dbReference type="Proteomes" id="UP000199167">
    <property type="component" value="Unassembled WGS sequence"/>
</dbReference>
<accession>A0A1I0N7X8</accession>
<dbReference type="STRING" id="364200.SAMN04488515_0446"/>
<evidence type="ECO:0000256" key="1">
    <source>
        <dbReference type="SAM" id="Phobius"/>
    </source>
</evidence>
<dbReference type="RefSeq" id="WP_089989738.1">
    <property type="nucleotide sequence ID" value="NZ_FOIZ01000001.1"/>
</dbReference>
<feature type="domain" description="EamA" evidence="2">
    <location>
        <begin position="11"/>
        <end position="140"/>
    </location>
</feature>
<organism evidence="3 4">
    <name type="scientific">Cognatiyoonia koreensis</name>
    <dbReference type="NCBI Taxonomy" id="364200"/>
    <lineage>
        <taxon>Bacteria</taxon>
        <taxon>Pseudomonadati</taxon>
        <taxon>Pseudomonadota</taxon>
        <taxon>Alphaproteobacteria</taxon>
        <taxon>Rhodobacterales</taxon>
        <taxon>Paracoccaceae</taxon>
        <taxon>Cognatiyoonia</taxon>
    </lineage>
</organism>
<dbReference type="EMBL" id="FOIZ01000001">
    <property type="protein sequence ID" value="SEV96915.1"/>
    <property type="molecule type" value="Genomic_DNA"/>
</dbReference>
<dbReference type="SUPFAM" id="SSF103481">
    <property type="entry name" value="Multidrug resistance efflux transporter EmrE"/>
    <property type="match status" value="2"/>
</dbReference>
<sequence>MTAQTSAPGLAALFVLAGMMTLGLTDNFLRYVTEDSSLAQFHFIRGAFAFAMLAIAAAFGWGIIRPKKPLAVLGRSALVTGAMVIYFGCLSILPIGVVVAGLFTAPLFVVIITVLIQRQRVGPIRWAAVGVGFAGTLMVIQPDPAALDPVVFLPVVAGFLYACSAVATRAWCEGEGTLALTATFFAMLSLTGALGCLLLPGTGTGAAGFALRGWMPMTDANLFWIAVQSVGALIGIACLFRAYQVGEASFVAVFEYSLLIFASFWAYVLWQESVSLLAGLGMVLIALAGTIIAVRSDG</sequence>
<name>A0A1I0N7X8_9RHOB</name>
<keyword evidence="4" id="KW-1185">Reference proteome</keyword>
<proteinExistence type="predicted"/>
<gene>
    <name evidence="3" type="ORF">SAMN04488515_0446</name>
</gene>
<dbReference type="InterPro" id="IPR000620">
    <property type="entry name" value="EamA_dom"/>
</dbReference>
<protein>
    <submittedName>
        <fullName evidence="3">EamA-like transporter family protein</fullName>
    </submittedName>
</protein>
<dbReference type="GO" id="GO:0016020">
    <property type="term" value="C:membrane"/>
    <property type="evidence" value="ECO:0007669"/>
    <property type="project" value="InterPro"/>
</dbReference>
<evidence type="ECO:0000313" key="3">
    <source>
        <dbReference type="EMBL" id="SEV96915.1"/>
    </source>
</evidence>
<dbReference type="InterPro" id="IPR037185">
    <property type="entry name" value="EmrE-like"/>
</dbReference>
<dbReference type="PANTHER" id="PTHR22911:SF135">
    <property type="entry name" value="BLR4310 PROTEIN"/>
    <property type="match status" value="1"/>
</dbReference>
<keyword evidence="1" id="KW-0812">Transmembrane</keyword>